<dbReference type="InterPro" id="IPR044066">
    <property type="entry name" value="TRIAD_supradom"/>
</dbReference>
<dbReference type="GO" id="GO:0016567">
    <property type="term" value="P:protein ubiquitination"/>
    <property type="evidence" value="ECO:0007669"/>
    <property type="project" value="UniProtKB-UniPathway"/>
</dbReference>
<evidence type="ECO:0000256" key="11">
    <source>
        <dbReference type="ARBA" id="ARBA00022786"/>
    </source>
</evidence>
<dbReference type="CDD" id="cd22584">
    <property type="entry name" value="Rcat_RBR_unk"/>
    <property type="match status" value="1"/>
</dbReference>
<evidence type="ECO:0000256" key="13">
    <source>
        <dbReference type="PROSITE-ProRule" id="PRU00175"/>
    </source>
</evidence>
<comment type="pathway">
    <text evidence="4">Protein modification; protein ubiquitination.</text>
</comment>
<organism evidence="16 17">
    <name type="scientific">Quercus lobata</name>
    <name type="common">Valley oak</name>
    <dbReference type="NCBI Taxonomy" id="97700"/>
    <lineage>
        <taxon>Eukaryota</taxon>
        <taxon>Viridiplantae</taxon>
        <taxon>Streptophyta</taxon>
        <taxon>Embryophyta</taxon>
        <taxon>Tracheophyta</taxon>
        <taxon>Spermatophyta</taxon>
        <taxon>Magnoliopsida</taxon>
        <taxon>eudicotyledons</taxon>
        <taxon>Gunneridae</taxon>
        <taxon>Pentapetalae</taxon>
        <taxon>rosids</taxon>
        <taxon>fabids</taxon>
        <taxon>Fagales</taxon>
        <taxon>Fagaceae</taxon>
        <taxon>Quercus</taxon>
    </lineage>
</organism>
<comment type="function">
    <text evidence="3">Might act as an E3 ubiquitin-protein ligase, or as part of E3 complex, which accepts ubiquitin from specific E2 ubiquitin-conjugating enzymes and then transfers it to substrates.</text>
</comment>
<dbReference type="Proteomes" id="UP000594261">
    <property type="component" value="Chromosome 10"/>
</dbReference>
<dbReference type="PANTHER" id="PTHR11685">
    <property type="entry name" value="RBR FAMILY RING FINGER AND IBR DOMAIN-CONTAINING"/>
    <property type="match status" value="1"/>
</dbReference>
<evidence type="ECO:0000256" key="8">
    <source>
        <dbReference type="ARBA" id="ARBA00022723"/>
    </source>
</evidence>
<evidence type="ECO:0000256" key="2">
    <source>
        <dbReference type="ARBA" id="ARBA00001947"/>
    </source>
</evidence>
<dbReference type="PROSITE" id="PS50089">
    <property type="entry name" value="ZF_RING_2"/>
    <property type="match status" value="2"/>
</dbReference>
<protein>
    <recommendedName>
        <fullName evidence="6">RBR-type E3 ubiquitin transferase</fullName>
        <ecNumber evidence="6">2.3.2.31</ecNumber>
    </recommendedName>
</protein>
<dbReference type="PROSITE" id="PS51873">
    <property type="entry name" value="TRIAD"/>
    <property type="match status" value="2"/>
</dbReference>
<evidence type="ECO:0000256" key="9">
    <source>
        <dbReference type="ARBA" id="ARBA00022737"/>
    </source>
</evidence>
<dbReference type="UniPathway" id="UPA00143"/>
<keyword evidence="12" id="KW-0862">Zinc</keyword>
<keyword evidence="9" id="KW-0677">Repeat</keyword>
<dbReference type="EMBL" id="LRBV02000010">
    <property type="status" value="NOT_ANNOTATED_CDS"/>
    <property type="molecule type" value="Genomic_DNA"/>
</dbReference>
<evidence type="ECO:0000259" key="15">
    <source>
        <dbReference type="PROSITE" id="PS51873"/>
    </source>
</evidence>
<evidence type="ECO:0000256" key="12">
    <source>
        <dbReference type="ARBA" id="ARBA00022833"/>
    </source>
</evidence>
<proteinExistence type="inferred from homology"/>
<keyword evidence="10 13" id="KW-0863">Zinc-finger</keyword>
<dbReference type="OMA" id="RCAHSIC"/>
<reference evidence="16 17" key="1">
    <citation type="journal article" date="2016" name="G3 (Bethesda)">
        <title>First Draft Assembly and Annotation of the Genome of a California Endemic Oak Quercus lobata Nee (Fagaceae).</title>
        <authorList>
            <person name="Sork V.L."/>
            <person name="Fitz-Gibbon S.T."/>
            <person name="Puiu D."/>
            <person name="Crepeau M."/>
            <person name="Gugger P.F."/>
            <person name="Sherman R."/>
            <person name="Stevens K."/>
            <person name="Langley C.H."/>
            <person name="Pellegrini M."/>
            <person name="Salzberg S.L."/>
        </authorList>
    </citation>
    <scope>NUCLEOTIDE SEQUENCE [LARGE SCALE GENOMIC DNA]</scope>
    <source>
        <strain evidence="16 17">cv. SW786</strain>
    </source>
</reference>
<keyword evidence="7" id="KW-0808">Transferase</keyword>
<dbReference type="Gramene" id="QL10p052730:mrna">
    <property type="protein sequence ID" value="QL10p052730:mrna"/>
    <property type="gene ID" value="QL10p052730"/>
</dbReference>
<dbReference type="EC" id="2.3.2.31" evidence="6"/>
<keyword evidence="17" id="KW-1185">Reference proteome</keyword>
<keyword evidence="11" id="KW-0833">Ubl conjugation pathway</keyword>
<feature type="domain" description="RING-type" evidence="14">
    <location>
        <begin position="211"/>
        <end position="257"/>
    </location>
</feature>
<evidence type="ECO:0000259" key="14">
    <source>
        <dbReference type="PROSITE" id="PS50089"/>
    </source>
</evidence>
<evidence type="ECO:0000256" key="1">
    <source>
        <dbReference type="ARBA" id="ARBA00001798"/>
    </source>
</evidence>
<evidence type="ECO:0000256" key="7">
    <source>
        <dbReference type="ARBA" id="ARBA00022679"/>
    </source>
</evidence>
<dbReference type="InterPro" id="IPR031127">
    <property type="entry name" value="E3_UB_ligase_RBR"/>
</dbReference>
<comment type="similarity">
    <text evidence="5">Belongs to the RBR family. Ariadne subfamily.</text>
</comment>
<comment type="catalytic activity">
    <reaction evidence="1">
        <text>[E2 ubiquitin-conjugating enzyme]-S-ubiquitinyl-L-cysteine + [acceptor protein]-L-lysine = [E2 ubiquitin-conjugating enzyme]-L-cysteine + [acceptor protein]-N(6)-ubiquitinyl-L-lysine.</text>
        <dbReference type="EC" id="2.3.2.31"/>
    </reaction>
</comment>
<dbReference type="GO" id="GO:0061630">
    <property type="term" value="F:ubiquitin protein ligase activity"/>
    <property type="evidence" value="ECO:0007669"/>
    <property type="project" value="UniProtKB-EC"/>
</dbReference>
<keyword evidence="8" id="KW-0479">Metal-binding</keyword>
<dbReference type="InterPro" id="IPR017907">
    <property type="entry name" value="Znf_RING_CS"/>
</dbReference>
<dbReference type="EnsemblPlants" id="QL10p052730:mrna">
    <property type="protein sequence ID" value="QL10p052730:mrna"/>
    <property type="gene ID" value="QL10p052730"/>
</dbReference>
<evidence type="ECO:0000256" key="4">
    <source>
        <dbReference type="ARBA" id="ARBA00004906"/>
    </source>
</evidence>
<feature type="domain" description="RING-type" evidence="15">
    <location>
        <begin position="207"/>
        <end position="418"/>
    </location>
</feature>
<evidence type="ECO:0000256" key="3">
    <source>
        <dbReference type="ARBA" id="ARBA00003976"/>
    </source>
</evidence>
<dbReference type="InParanoid" id="A0A7N2MSK4"/>
<dbReference type="PROSITE" id="PS00518">
    <property type="entry name" value="ZF_RING_1"/>
    <property type="match status" value="2"/>
</dbReference>
<sequence>MELKSSNQKRCEICIEFKSSKEMFVNKDRCAHSICTDCIVKHIIARVEDNVAEIRCPYWFTCKQILDPHTCRQIIPKTLFVKWCDVLCNLAIQPNKKSYCPNKKCLELVINECGGIVKRSECPKCKQLYCFQCNLQWPECNNCERIEENDQIFKELAVSKKWVKCPTCDYHVERISGCRHMSCSKKLEVNLLKFITSEKSTNMKSIFIHECLICKHSKSSKNMFKNKKRCAHSICKDCIVKHILIKVEDAVAEIKCPNWPACKQLLNPHTCQKIIPKLLFEKWCDLLCELALQPYERSYCPNKRCSELIINECGGTVKKSKCPKCKELYCFLCNVPWPRCNNCQELENDKKFFKLAVSKKWVKCPSCSYYVERINGCRHMICRCGTDFCYKCGRKCFMSSCNCMERDEEEQGGMLQRQARQANGRWHQLVLKLYSALSLR</sequence>
<evidence type="ECO:0000256" key="6">
    <source>
        <dbReference type="ARBA" id="ARBA00012251"/>
    </source>
</evidence>
<evidence type="ECO:0000256" key="10">
    <source>
        <dbReference type="ARBA" id="ARBA00022771"/>
    </source>
</evidence>
<name>A0A7N2MSK4_QUELO</name>
<dbReference type="GO" id="GO:0008270">
    <property type="term" value="F:zinc ion binding"/>
    <property type="evidence" value="ECO:0007669"/>
    <property type="project" value="UniProtKB-KW"/>
</dbReference>
<evidence type="ECO:0000313" key="16">
    <source>
        <dbReference type="EnsemblPlants" id="QL10p052730:mrna"/>
    </source>
</evidence>
<feature type="domain" description="RING-type" evidence="14">
    <location>
        <begin position="11"/>
        <end position="57"/>
    </location>
</feature>
<feature type="domain" description="RING-type" evidence="15">
    <location>
        <begin position="7"/>
        <end position="215"/>
    </location>
</feature>
<dbReference type="InterPro" id="IPR001841">
    <property type="entry name" value="Znf_RING"/>
</dbReference>
<evidence type="ECO:0000313" key="17">
    <source>
        <dbReference type="Proteomes" id="UP000594261"/>
    </source>
</evidence>
<dbReference type="Gene3D" id="3.30.40.10">
    <property type="entry name" value="Zinc/RING finger domain, C3HC4 (zinc finger)"/>
    <property type="match status" value="2"/>
</dbReference>
<accession>A0A7N2MSK4</accession>
<dbReference type="SUPFAM" id="SSF57850">
    <property type="entry name" value="RING/U-box"/>
    <property type="match status" value="4"/>
</dbReference>
<dbReference type="Gene3D" id="1.20.120.1750">
    <property type="match status" value="1"/>
</dbReference>
<dbReference type="SMART" id="SM00647">
    <property type="entry name" value="IBR"/>
    <property type="match status" value="3"/>
</dbReference>
<reference evidence="16" key="2">
    <citation type="submission" date="2021-01" db="UniProtKB">
        <authorList>
            <consortium name="EnsemblPlants"/>
        </authorList>
    </citation>
    <scope>IDENTIFICATION</scope>
</reference>
<comment type="cofactor">
    <cofactor evidence="2">
        <name>Zn(2+)</name>
        <dbReference type="ChEBI" id="CHEBI:29105"/>
    </cofactor>
</comment>
<evidence type="ECO:0000256" key="5">
    <source>
        <dbReference type="ARBA" id="ARBA00005884"/>
    </source>
</evidence>
<dbReference type="InterPro" id="IPR002867">
    <property type="entry name" value="IBR_dom"/>
</dbReference>
<dbReference type="AlphaFoldDB" id="A0A7N2MSK4"/>
<dbReference type="InterPro" id="IPR013083">
    <property type="entry name" value="Znf_RING/FYVE/PHD"/>
</dbReference>